<dbReference type="Pfam" id="PF01569">
    <property type="entry name" value="PAP2"/>
    <property type="match status" value="1"/>
</dbReference>
<feature type="transmembrane region" description="Helical" evidence="1">
    <location>
        <begin position="82"/>
        <end position="103"/>
    </location>
</feature>
<evidence type="ECO:0000259" key="2">
    <source>
        <dbReference type="SMART" id="SM00014"/>
    </source>
</evidence>
<dbReference type="KEGG" id="kcm:ABWK59_12525"/>
<feature type="transmembrane region" description="Helical" evidence="1">
    <location>
        <begin position="123"/>
        <end position="143"/>
    </location>
</feature>
<reference evidence="3" key="1">
    <citation type="submission" date="2024-06" db="EMBL/GenBank/DDBJ databases">
        <title>The genome sequences of Kitasatospora sp. strain HUAS MG31.</title>
        <authorList>
            <person name="Mo P."/>
        </authorList>
    </citation>
    <scope>NUCLEOTIDE SEQUENCE</scope>
    <source>
        <strain evidence="3">HUAS MG31</strain>
    </source>
</reference>
<gene>
    <name evidence="3" type="ORF">ABWK59_12525</name>
</gene>
<accession>A0AAU8JTP5</accession>
<evidence type="ECO:0000256" key="1">
    <source>
        <dbReference type="SAM" id="Phobius"/>
    </source>
</evidence>
<feature type="domain" description="Phosphatidic acid phosphatase type 2/haloperoxidase" evidence="2">
    <location>
        <begin position="84"/>
        <end position="197"/>
    </location>
</feature>
<keyword evidence="1" id="KW-0472">Membrane</keyword>
<name>A0AAU8JTP5_9ACTN</name>
<dbReference type="AlphaFoldDB" id="A0AAU8JTP5"/>
<sequence>MTLTLALALISWQVAVGGPLLAVDTGARHLTRELRTALHSLLLNHLGVGLSDLGGPVPAIPLLFAAAAFAARRDRSAGRARWWLPLPAAVGAAALIPLLVAPAKAWFARPGPFGVPLTPEQTGWYPSGHTATSAVAYGTAALLLGRLLAPGDRRALYTVTALLCLGVGAGLVWSDYHWLLDVLASWCVAALVLAALAATLRRLDRAGGAPTGD</sequence>
<dbReference type="InterPro" id="IPR000326">
    <property type="entry name" value="PAP2/HPO"/>
</dbReference>
<feature type="transmembrane region" description="Helical" evidence="1">
    <location>
        <begin position="155"/>
        <end position="173"/>
    </location>
</feature>
<dbReference type="SUPFAM" id="SSF48317">
    <property type="entry name" value="Acid phosphatase/Vanadium-dependent haloperoxidase"/>
    <property type="match status" value="1"/>
</dbReference>
<evidence type="ECO:0000313" key="3">
    <source>
        <dbReference type="EMBL" id="XCM79691.1"/>
    </source>
</evidence>
<feature type="transmembrane region" description="Helical" evidence="1">
    <location>
        <begin position="179"/>
        <end position="200"/>
    </location>
</feature>
<keyword evidence="1" id="KW-1133">Transmembrane helix</keyword>
<organism evidence="3">
    <name type="scientific">Kitasatospora camelliae</name>
    <dbReference type="NCBI Taxonomy" id="3156397"/>
    <lineage>
        <taxon>Bacteria</taxon>
        <taxon>Bacillati</taxon>
        <taxon>Actinomycetota</taxon>
        <taxon>Actinomycetes</taxon>
        <taxon>Kitasatosporales</taxon>
        <taxon>Streptomycetaceae</taxon>
        <taxon>Kitasatospora</taxon>
    </lineage>
</organism>
<dbReference type="SMART" id="SM00014">
    <property type="entry name" value="acidPPc"/>
    <property type="match status" value="1"/>
</dbReference>
<dbReference type="EMBL" id="CP159872">
    <property type="protein sequence ID" value="XCM79691.1"/>
    <property type="molecule type" value="Genomic_DNA"/>
</dbReference>
<proteinExistence type="predicted"/>
<keyword evidence="1" id="KW-0812">Transmembrane</keyword>
<protein>
    <submittedName>
        <fullName evidence="3">Phosphatase PAP2 family protein</fullName>
    </submittedName>
</protein>
<dbReference type="RefSeq" id="WP_354640532.1">
    <property type="nucleotide sequence ID" value="NZ_CP159872.1"/>
</dbReference>
<dbReference type="InterPro" id="IPR036938">
    <property type="entry name" value="PAP2/HPO_sf"/>
</dbReference>
<dbReference type="Gene3D" id="1.20.144.10">
    <property type="entry name" value="Phosphatidic acid phosphatase type 2/haloperoxidase"/>
    <property type="match status" value="1"/>
</dbReference>
<feature type="transmembrane region" description="Helical" evidence="1">
    <location>
        <begin position="46"/>
        <end position="70"/>
    </location>
</feature>